<evidence type="ECO:0000259" key="1">
    <source>
        <dbReference type="Pfam" id="PF16289"/>
    </source>
</evidence>
<evidence type="ECO:0000313" key="2">
    <source>
        <dbReference type="EMBL" id="GJM63216.1"/>
    </source>
</evidence>
<dbReference type="AlphaFoldDB" id="A0AAN4W031"/>
<evidence type="ECO:0000313" key="3">
    <source>
        <dbReference type="Proteomes" id="UP001310022"/>
    </source>
</evidence>
<dbReference type="InterPro" id="IPR032557">
    <property type="entry name" value="DUF4935"/>
</dbReference>
<dbReference type="Pfam" id="PF16289">
    <property type="entry name" value="PIN_12"/>
    <property type="match status" value="1"/>
</dbReference>
<dbReference type="Proteomes" id="UP001310022">
    <property type="component" value="Unassembled WGS sequence"/>
</dbReference>
<dbReference type="EMBL" id="BQKE01000002">
    <property type="protein sequence ID" value="GJM63216.1"/>
    <property type="molecule type" value="Genomic_DNA"/>
</dbReference>
<reference evidence="2 3" key="1">
    <citation type="submission" date="2021-12" db="EMBL/GenBank/DDBJ databases">
        <title>Genome sequencing of bacteria with rrn-lacking chromosome and rrn-plasmid.</title>
        <authorList>
            <person name="Anda M."/>
            <person name="Iwasaki W."/>
        </authorList>
    </citation>
    <scope>NUCLEOTIDE SEQUENCE [LARGE SCALE GENOMIC DNA]</scope>
    <source>
        <strain evidence="2 3">NBRC 15940</strain>
    </source>
</reference>
<accession>A0AAN4W031</accession>
<protein>
    <recommendedName>
        <fullName evidence="1">DUF4935 domain-containing protein</fullName>
    </recommendedName>
</protein>
<feature type="domain" description="DUF4935" evidence="1">
    <location>
        <begin position="3"/>
        <end position="170"/>
    </location>
</feature>
<sequence length="366" mass="42249">MNIVIDTSILRKDRGFLNSDILLLKKLSKLELLKIHFPWVVYKESTSHNFKDIDSVIGKAIKEITSLNRKGISNEVYVELEEVAKKLDSIKSTIDKSVDKHWTDFINDTGAILHEINNEHGKLVMSSYFGGDKPFPEPKSRKDIPDAFIYEAIKSIIESVGNVYFICADNNLRNVVNDLGSSFAFASYADFYKSSDYKAIEDEYKKIEHYSDELILLKENTGKISEFAISEIYGDVFAGNDQEIFHESLPSDDNIGMLQDMDNVTVNKIHLDEIQFIDGVFYIPINISATFGIEYFMFKSDYYMEAEGRNISIIDDDWNKHYFLIYENFNVKLSYQCSIEQDSIKQDEFEFDTEQVVIDELIIIEK</sequence>
<keyword evidence="3" id="KW-1185">Reference proteome</keyword>
<proteinExistence type="predicted"/>
<comment type="caution">
    <text evidence="2">The sequence shown here is derived from an EMBL/GenBank/DDBJ whole genome shotgun (WGS) entry which is preliminary data.</text>
</comment>
<gene>
    <name evidence="2" type="ORF">PEDI_37680</name>
</gene>
<organism evidence="2 3">
    <name type="scientific">Persicobacter diffluens</name>
    <dbReference type="NCBI Taxonomy" id="981"/>
    <lineage>
        <taxon>Bacteria</taxon>
        <taxon>Pseudomonadati</taxon>
        <taxon>Bacteroidota</taxon>
        <taxon>Cytophagia</taxon>
        <taxon>Cytophagales</taxon>
        <taxon>Persicobacteraceae</taxon>
        <taxon>Persicobacter</taxon>
    </lineage>
</organism>
<name>A0AAN4W031_9BACT</name>